<evidence type="ECO:0000256" key="1">
    <source>
        <dbReference type="SAM" id="MobiDB-lite"/>
    </source>
</evidence>
<dbReference type="Proteomes" id="UP000274131">
    <property type="component" value="Unassembled WGS sequence"/>
</dbReference>
<organism evidence="4">
    <name type="scientific">Enterobius vermicularis</name>
    <name type="common">Human pinworm</name>
    <dbReference type="NCBI Taxonomy" id="51028"/>
    <lineage>
        <taxon>Eukaryota</taxon>
        <taxon>Metazoa</taxon>
        <taxon>Ecdysozoa</taxon>
        <taxon>Nematoda</taxon>
        <taxon>Chromadorea</taxon>
        <taxon>Rhabditida</taxon>
        <taxon>Spirurina</taxon>
        <taxon>Oxyuridomorpha</taxon>
        <taxon>Oxyuroidea</taxon>
        <taxon>Oxyuridae</taxon>
        <taxon>Enterobius</taxon>
    </lineage>
</organism>
<reference evidence="2 3" key="2">
    <citation type="submission" date="2018-10" db="EMBL/GenBank/DDBJ databases">
        <authorList>
            <consortium name="Pathogen Informatics"/>
        </authorList>
    </citation>
    <scope>NUCLEOTIDE SEQUENCE [LARGE SCALE GENOMIC DNA]</scope>
</reference>
<dbReference type="EMBL" id="UXUI01012782">
    <property type="protein sequence ID" value="VDD97081.1"/>
    <property type="molecule type" value="Genomic_DNA"/>
</dbReference>
<reference evidence="4" key="1">
    <citation type="submission" date="2017-02" db="UniProtKB">
        <authorList>
            <consortium name="WormBaseParasite"/>
        </authorList>
    </citation>
    <scope>IDENTIFICATION</scope>
</reference>
<feature type="region of interest" description="Disordered" evidence="1">
    <location>
        <begin position="112"/>
        <end position="165"/>
    </location>
</feature>
<feature type="compositionally biased region" description="Low complexity" evidence="1">
    <location>
        <begin position="124"/>
        <end position="137"/>
    </location>
</feature>
<sequence>MSERKSGEELTLFDSIVFGNMKLWMIWKAIDEGRGTLLGLGEATSWTETMTFSTYKANFRLGKKFYYAIFGYLAKLFGQSSCNTSNIRRASRKVIESEKRRSLCSGMLLKTDKSGQKEELSKVSAAGPDQAAATTTPPSSPEKKKKGGGNKFLRRPTVTPEIPGSALEDVVANRRRQTQVLHVRETGSLHLISRRAFASLNLCRRRGATGRGGEGEAQ</sequence>
<evidence type="ECO:0000313" key="4">
    <source>
        <dbReference type="WBParaSite" id="EVEC_0001266001-mRNA-1"/>
    </source>
</evidence>
<feature type="compositionally biased region" description="Basic residues" evidence="1">
    <location>
        <begin position="143"/>
        <end position="154"/>
    </location>
</feature>
<accession>A0A0N4VNT7</accession>
<gene>
    <name evidence="2" type="ORF">EVEC_LOCUS11832</name>
</gene>
<name>A0A0N4VNT7_ENTVE</name>
<dbReference type="WBParaSite" id="EVEC_0001266001-mRNA-1">
    <property type="protein sequence ID" value="EVEC_0001266001-mRNA-1"/>
    <property type="gene ID" value="EVEC_0001266001"/>
</dbReference>
<evidence type="ECO:0000313" key="2">
    <source>
        <dbReference type="EMBL" id="VDD97081.1"/>
    </source>
</evidence>
<keyword evidence="3" id="KW-1185">Reference proteome</keyword>
<evidence type="ECO:0000313" key="3">
    <source>
        <dbReference type="Proteomes" id="UP000274131"/>
    </source>
</evidence>
<protein>
    <submittedName>
        <fullName evidence="2 4">Uncharacterized protein</fullName>
    </submittedName>
</protein>
<dbReference type="AlphaFoldDB" id="A0A0N4VNT7"/>
<feature type="compositionally biased region" description="Basic and acidic residues" evidence="1">
    <location>
        <begin position="112"/>
        <end position="121"/>
    </location>
</feature>
<proteinExistence type="predicted"/>